<feature type="compositionally biased region" description="Basic residues" evidence="3">
    <location>
        <begin position="147"/>
        <end position="158"/>
    </location>
</feature>
<feature type="region of interest" description="Disordered" evidence="3">
    <location>
        <begin position="303"/>
        <end position="323"/>
    </location>
</feature>
<dbReference type="InterPro" id="IPR016197">
    <property type="entry name" value="Chromo-like_dom_sf"/>
</dbReference>
<dbReference type="EMBL" id="JBBPBN010000020">
    <property type="protein sequence ID" value="KAK9016505.1"/>
    <property type="molecule type" value="Genomic_DNA"/>
</dbReference>
<evidence type="ECO:0000256" key="3">
    <source>
        <dbReference type="SAM" id="MobiDB-lite"/>
    </source>
</evidence>
<proteinExistence type="predicted"/>
<dbReference type="PANTHER" id="PTHR47240:SF2">
    <property type="entry name" value="CHROMO DOMAIN-CONTAINING PROTEIN LHP1"/>
    <property type="match status" value="1"/>
</dbReference>
<gene>
    <name evidence="5" type="ORF">V6N11_079001</name>
</gene>
<dbReference type="SUPFAM" id="SSF54160">
    <property type="entry name" value="Chromo domain-like"/>
    <property type="match status" value="1"/>
</dbReference>
<comment type="caution">
    <text evidence="5">The sequence shown here is derived from an EMBL/GenBank/DDBJ whole genome shotgun (WGS) entry which is preliminary data.</text>
</comment>
<organism evidence="5 6">
    <name type="scientific">Hibiscus sabdariffa</name>
    <name type="common">roselle</name>
    <dbReference type="NCBI Taxonomy" id="183260"/>
    <lineage>
        <taxon>Eukaryota</taxon>
        <taxon>Viridiplantae</taxon>
        <taxon>Streptophyta</taxon>
        <taxon>Embryophyta</taxon>
        <taxon>Tracheophyta</taxon>
        <taxon>Spermatophyta</taxon>
        <taxon>Magnoliopsida</taxon>
        <taxon>eudicotyledons</taxon>
        <taxon>Gunneridae</taxon>
        <taxon>Pentapetalae</taxon>
        <taxon>rosids</taxon>
        <taxon>malvids</taxon>
        <taxon>Malvales</taxon>
        <taxon>Malvaceae</taxon>
        <taxon>Malvoideae</taxon>
        <taxon>Hibiscus</taxon>
    </lineage>
</organism>
<dbReference type="SMART" id="SM00300">
    <property type="entry name" value="ChSh"/>
    <property type="match status" value="1"/>
</dbReference>
<dbReference type="PANTHER" id="PTHR47240">
    <property type="entry name" value="CHROMO DOMAIN-CONTAINING PROTEIN LHP1"/>
    <property type="match status" value="1"/>
</dbReference>
<dbReference type="Pfam" id="PF00385">
    <property type="entry name" value="Chromo"/>
    <property type="match status" value="1"/>
</dbReference>
<feature type="region of interest" description="Disordered" evidence="3">
    <location>
        <begin position="1"/>
        <end position="73"/>
    </location>
</feature>
<dbReference type="InterPro" id="IPR044251">
    <property type="entry name" value="LHP1-like"/>
</dbReference>
<dbReference type="CDD" id="cd00024">
    <property type="entry name" value="CD_CSD"/>
    <property type="match status" value="1"/>
</dbReference>
<accession>A0ABR2RUF4</accession>
<sequence length="434" mass="47891">MKGGRKRVSQSEEGGGEKEKKRGGTGEEIVENEGLVEKREGEDGEEEQEEGDEEEEEEEENGEREDEERTKLADGFFEMEAIRRKRVRKGQPQYLIKWHGWPETANTWEPLENLQSCSDVVDEFEERLRVIDGVAEVGFIVSLRSGNHGRKRRRKHGGPHTQSKKQTSSSRATFNATGLEVSVIDNPPLVPIDDSGIVGLSASSTVPVSAREGERNGNGNNVKRSKRVKGNSSANGSKKIDETKDENDYDTKLSELKGVQSSKAANADKLAVRFQEGKASEGDGPVNGLPRVGESVLSDRRMGANRRKSGSVKRFTQDSASTGPNLTQNAIRVGYANTDANMEMVNLGLISDGLNLNHRPLIDDSVNVPVITKIIKPVEFSASVLDNNQDVSITFLALRSDGKEVMVDNQYLKANNPLLLINFYEQHLKYSPPS</sequence>
<dbReference type="Gene3D" id="2.40.50.40">
    <property type="match status" value="1"/>
</dbReference>
<feature type="compositionally biased region" description="Basic and acidic residues" evidence="3">
    <location>
        <begin position="15"/>
        <end position="25"/>
    </location>
</feature>
<dbReference type="InterPro" id="IPR023779">
    <property type="entry name" value="Chromodomain_CS"/>
</dbReference>
<dbReference type="InterPro" id="IPR008251">
    <property type="entry name" value="Chromo_shadow_dom"/>
</dbReference>
<feature type="region of interest" description="Disordered" evidence="3">
    <location>
        <begin position="145"/>
        <end position="172"/>
    </location>
</feature>
<comment type="subcellular location">
    <subcellularLocation>
        <location evidence="1">Nucleus</location>
    </subcellularLocation>
</comment>
<feature type="compositionally biased region" description="Acidic residues" evidence="3">
    <location>
        <begin position="42"/>
        <end position="66"/>
    </location>
</feature>
<feature type="compositionally biased region" description="Polar residues" evidence="3">
    <location>
        <begin position="160"/>
        <end position="172"/>
    </location>
</feature>
<dbReference type="PROSITE" id="PS00598">
    <property type="entry name" value="CHROMO_1"/>
    <property type="match status" value="1"/>
</dbReference>
<evidence type="ECO:0000313" key="6">
    <source>
        <dbReference type="Proteomes" id="UP001396334"/>
    </source>
</evidence>
<evidence type="ECO:0000256" key="2">
    <source>
        <dbReference type="ARBA" id="ARBA00023242"/>
    </source>
</evidence>
<evidence type="ECO:0000313" key="5">
    <source>
        <dbReference type="EMBL" id="KAK9016505.1"/>
    </source>
</evidence>
<protein>
    <recommendedName>
        <fullName evidence="4">Chromo domain-containing protein</fullName>
    </recommendedName>
</protein>
<dbReference type="InterPro" id="IPR023780">
    <property type="entry name" value="Chromo_domain"/>
</dbReference>
<dbReference type="SMART" id="SM00298">
    <property type="entry name" value="CHROMO"/>
    <property type="match status" value="1"/>
</dbReference>
<dbReference type="Proteomes" id="UP001396334">
    <property type="component" value="Unassembled WGS sequence"/>
</dbReference>
<name>A0ABR2RUF4_9ROSI</name>
<evidence type="ECO:0000256" key="1">
    <source>
        <dbReference type="ARBA" id="ARBA00004123"/>
    </source>
</evidence>
<feature type="domain" description="Chromo" evidence="4">
    <location>
        <begin position="77"/>
        <end position="127"/>
    </location>
</feature>
<dbReference type="PROSITE" id="PS50013">
    <property type="entry name" value="CHROMO_2"/>
    <property type="match status" value="1"/>
</dbReference>
<keyword evidence="2" id="KW-0539">Nucleus</keyword>
<reference evidence="5 6" key="1">
    <citation type="journal article" date="2024" name="G3 (Bethesda)">
        <title>Genome assembly of Hibiscus sabdariffa L. provides insights into metabolisms of medicinal natural products.</title>
        <authorList>
            <person name="Kim T."/>
        </authorList>
    </citation>
    <scope>NUCLEOTIDE SEQUENCE [LARGE SCALE GENOMIC DNA]</scope>
    <source>
        <strain evidence="5">TK-2024</strain>
        <tissue evidence="5">Old leaves</tissue>
    </source>
</reference>
<feature type="region of interest" description="Disordered" evidence="3">
    <location>
        <begin position="205"/>
        <end position="248"/>
    </location>
</feature>
<keyword evidence="6" id="KW-1185">Reference proteome</keyword>
<evidence type="ECO:0000259" key="4">
    <source>
        <dbReference type="PROSITE" id="PS50013"/>
    </source>
</evidence>
<dbReference type="InterPro" id="IPR000953">
    <property type="entry name" value="Chromo/chromo_shadow_dom"/>
</dbReference>